<dbReference type="EMBL" id="CABVIC010000001">
    <property type="protein sequence ID" value="VVO82518.1"/>
    <property type="molecule type" value="Genomic_DNA"/>
</dbReference>
<dbReference type="Proteomes" id="UP000326067">
    <property type="component" value="Unassembled WGS sequence"/>
</dbReference>
<sequence length="108" mass="11325">MFSGIDGVGFSSTSRAWNISGFSVLACCLSSGVEVSSARRKAEAASHSRALGDLIFAKTLPLKRSDTPAPPATRINRKLISNSVRTSATTSARYCGGSIFSQLVNAAR</sequence>
<evidence type="ECO:0000313" key="1">
    <source>
        <dbReference type="EMBL" id="VVO82518.1"/>
    </source>
</evidence>
<proteinExistence type="predicted"/>
<accession>A0A5E7J0G8</accession>
<protein>
    <submittedName>
        <fullName evidence="1">Uncharacterized protein</fullName>
    </submittedName>
</protein>
<gene>
    <name evidence="1" type="ORF">PS847_01904</name>
</gene>
<reference evidence="1 2" key="1">
    <citation type="submission" date="2019-09" db="EMBL/GenBank/DDBJ databases">
        <authorList>
            <person name="Chandra G."/>
            <person name="Truman W A."/>
        </authorList>
    </citation>
    <scope>NUCLEOTIDE SEQUENCE [LARGE SCALE GENOMIC DNA]</scope>
    <source>
        <strain evidence="1">PS847</strain>
    </source>
</reference>
<dbReference type="AlphaFoldDB" id="A0A5E7J0G8"/>
<evidence type="ECO:0000313" key="2">
    <source>
        <dbReference type="Proteomes" id="UP000326067"/>
    </source>
</evidence>
<organism evidence="1 2">
    <name type="scientific">Pseudomonas fluorescens</name>
    <dbReference type="NCBI Taxonomy" id="294"/>
    <lineage>
        <taxon>Bacteria</taxon>
        <taxon>Pseudomonadati</taxon>
        <taxon>Pseudomonadota</taxon>
        <taxon>Gammaproteobacteria</taxon>
        <taxon>Pseudomonadales</taxon>
        <taxon>Pseudomonadaceae</taxon>
        <taxon>Pseudomonas</taxon>
    </lineage>
</organism>
<name>A0A5E7J0G8_PSEFL</name>